<dbReference type="GO" id="GO:0043190">
    <property type="term" value="C:ATP-binding cassette (ABC) transporter complex"/>
    <property type="evidence" value="ECO:0007669"/>
    <property type="project" value="InterPro"/>
</dbReference>
<dbReference type="InterPro" id="IPR013525">
    <property type="entry name" value="ABC2_TM"/>
</dbReference>
<dbReference type="OrthoDB" id="9786910at2"/>
<evidence type="ECO:0000256" key="9">
    <source>
        <dbReference type="ARBA" id="ARBA00023047"/>
    </source>
</evidence>
<evidence type="ECO:0000313" key="14">
    <source>
        <dbReference type="Proteomes" id="UP000264492"/>
    </source>
</evidence>
<keyword evidence="10 11" id="KW-0472">Membrane</keyword>
<dbReference type="Pfam" id="PF01061">
    <property type="entry name" value="ABC2_membrane"/>
    <property type="match status" value="1"/>
</dbReference>
<reference evidence="13 14" key="1">
    <citation type="submission" date="2018-08" db="EMBL/GenBank/DDBJ databases">
        <title>Lysobacter sp. zong2l5, whole genome shotgun sequence.</title>
        <authorList>
            <person name="Zhang X."/>
            <person name="Feng G."/>
            <person name="Zhu H."/>
        </authorList>
    </citation>
    <scope>NUCLEOTIDE SEQUENCE [LARGE SCALE GENOMIC DNA]</scope>
    <source>
        <strain evidence="14">zong2l5</strain>
    </source>
</reference>
<evidence type="ECO:0000256" key="3">
    <source>
        <dbReference type="ARBA" id="ARBA00022448"/>
    </source>
</evidence>
<comment type="caution">
    <text evidence="13">The sequence shown here is derived from an EMBL/GenBank/DDBJ whole genome shotgun (WGS) entry which is preliminary data.</text>
</comment>
<evidence type="ECO:0000256" key="2">
    <source>
        <dbReference type="ARBA" id="ARBA00007783"/>
    </source>
</evidence>
<name>A0A371JZM1_9GAMM</name>
<evidence type="ECO:0000256" key="10">
    <source>
        <dbReference type="ARBA" id="ARBA00023136"/>
    </source>
</evidence>
<dbReference type="GO" id="GO:0140359">
    <property type="term" value="F:ABC-type transporter activity"/>
    <property type="evidence" value="ECO:0007669"/>
    <property type="project" value="InterPro"/>
</dbReference>
<evidence type="ECO:0000256" key="8">
    <source>
        <dbReference type="ARBA" id="ARBA00022989"/>
    </source>
</evidence>
<evidence type="ECO:0000259" key="12">
    <source>
        <dbReference type="PROSITE" id="PS51012"/>
    </source>
</evidence>
<keyword evidence="8 11" id="KW-1133">Transmembrane helix</keyword>
<feature type="transmembrane region" description="Helical" evidence="11">
    <location>
        <begin position="122"/>
        <end position="145"/>
    </location>
</feature>
<keyword evidence="4 11" id="KW-1003">Cell membrane</keyword>
<dbReference type="EMBL" id="QTSU01000002">
    <property type="protein sequence ID" value="RDZ27125.1"/>
    <property type="molecule type" value="Genomic_DNA"/>
</dbReference>
<sequence length="276" mass="30694">MNPHLRHPSGLVSMFGSLRRNWQLIAQMTKRDVISRYRGSLIGLAWSFFNPLLMLAIYTFVFSTIFKARWGVGHEDTRAGFAAILFVGVIVHGLLAECIIKAPSLILSNVSYVKRVVFPLEVLPWVAIGSALFHALVSFIVLMVAQLALGHAIPWTAVFFPVVVLPLVFVAMGFGWILAATSVYVRDIAMITGLFTTALMFLAPVFYPLSALPQHVRPYILLNPLTFIIEQSRAVLIAGQLPDWLGLAVYAALAVVFAWAGYWWFQRSRNGFADVV</sequence>
<keyword evidence="7" id="KW-0972">Capsule biogenesis/degradation</keyword>
<dbReference type="GO" id="GO:0015920">
    <property type="term" value="P:lipopolysaccharide transport"/>
    <property type="evidence" value="ECO:0007669"/>
    <property type="project" value="TreeGrafter"/>
</dbReference>
<dbReference type="PANTHER" id="PTHR30413:SF10">
    <property type="entry name" value="CAPSULE POLYSACCHARIDE EXPORT INNER-MEMBRANE PROTEIN CTRC"/>
    <property type="match status" value="1"/>
</dbReference>
<gene>
    <name evidence="13" type="ORF">DX914_12755</name>
</gene>
<dbReference type="AlphaFoldDB" id="A0A371JZM1"/>
<proteinExistence type="inferred from homology"/>
<feature type="transmembrane region" description="Helical" evidence="11">
    <location>
        <begin position="157"/>
        <end position="178"/>
    </location>
</feature>
<dbReference type="PIRSF" id="PIRSF006648">
    <property type="entry name" value="DrrB"/>
    <property type="match status" value="1"/>
</dbReference>
<keyword evidence="14" id="KW-1185">Reference proteome</keyword>
<dbReference type="InterPro" id="IPR047817">
    <property type="entry name" value="ABC2_TM_bact-type"/>
</dbReference>
<evidence type="ECO:0000256" key="5">
    <source>
        <dbReference type="ARBA" id="ARBA00022597"/>
    </source>
</evidence>
<keyword evidence="3 11" id="KW-0813">Transport</keyword>
<dbReference type="InterPro" id="IPR000412">
    <property type="entry name" value="ABC_2_transport"/>
</dbReference>
<feature type="transmembrane region" description="Helical" evidence="11">
    <location>
        <begin position="44"/>
        <end position="66"/>
    </location>
</feature>
<dbReference type="Proteomes" id="UP000264492">
    <property type="component" value="Unassembled WGS sequence"/>
</dbReference>
<dbReference type="RefSeq" id="WP_115859502.1">
    <property type="nucleotide sequence ID" value="NZ_QTSU01000002.1"/>
</dbReference>
<accession>A0A371JZM1</accession>
<comment type="subcellular location">
    <subcellularLocation>
        <location evidence="11">Cell inner membrane</location>
        <topology evidence="11">Multi-pass membrane protein</topology>
    </subcellularLocation>
    <subcellularLocation>
        <location evidence="1">Cell membrane</location>
        <topology evidence="1">Multi-pass membrane protein</topology>
    </subcellularLocation>
</comment>
<evidence type="ECO:0000256" key="6">
    <source>
        <dbReference type="ARBA" id="ARBA00022692"/>
    </source>
</evidence>
<feature type="transmembrane region" description="Helical" evidence="11">
    <location>
        <begin position="244"/>
        <end position="265"/>
    </location>
</feature>
<keyword evidence="9" id="KW-0625">Polysaccharide transport</keyword>
<keyword evidence="5" id="KW-0762">Sugar transport</keyword>
<feature type="domain" description="ABC transmembrane type-2" evidence="12">
    <location>
        <begin position="42"/>
        <end position="268"/>
    </location>
</feature>
<evidence type="ECO:0000313" key="13">
    <source>
        <dbReference type="EMBL" id="RDZ27125.1"/>
    </source>
</evidence>
<protein>
    <recommendedName>
        <fullName evidence="11">Transport permease protein</fullName>
    </recommendedName>
</protein>
<keyword evidence="6 11" id="KW-0812">Transmembrane</keyword>
<dbReference type="PRINTS" id="PR00164">
    <property type="entry name" value="ABC2TRNSPORT"/>
</dbReference>
<comment type="similarity">
    <text evidence="2 11">Belongs to the ABC-2 integral membrane protein family.</text>
</comment>
<evidence type="ECO:0000256" key="7">
    <source>
        <dbReference type="ARBA" id="ARBA00022903"/>
    </source>
</evidence>
<dbReference type="GO" id="GO:0015774">
    <property type="term" value="P:polysaccharide transport"/>
    <property type="evidence" value="ECO:0007669"/>
    <property type="project" value="UniProtKB-KW"/>
</dbReference>
<evidence type="ECO:0000256" key="4">
    <source>
        <dbReference type="ARBA" id="ARBA00022475"/>
    </source>
</evidence>
<evidence type="ECO:0000256" key="1">
    <source>
        <dbReference type="ARBA" id="ARBA00004651"/>
    </source>
</evidence>
<evidence type="ECO:0000256" key="11">
    <source>
        <dbReference type="RuleBase" id="RU361157"/>
    </source>
</evidence>
<feature type="transmembrane region" description="Helical" evidence="11">
    <location>
        <begin position="78"/>
        <end position="102"/>
    </location>
</feature>
<organism evidence="13 14">
    <name type="scientific">Lysobacter silvisoli</name>
    <dbReference type="NCBI Taxonomy" id="2293254"/>
    <lineage>
        <taxon>Bacteria</taxon>
        <taxon>Pseudomonadati</taxon>
        <taxon>Pseudomonadota</taxon>
        <taxon>Gammaproteobacteria</taxon>
        <taxon>Lysobacterales</taxon>
        <taxon>Lysobacteraceae</taxon>
        <taxon>Lysobacter</taxon>
    </lineage>
</organism>
<feature type="transmembrane region" description="Helical" evidence="11">
    <location>
        <begin position="184"/>
        <end position="207"/>
    </location>
</feature>
<dbReference type="PROSITE" id="PS51012">
    <property type="entry name" value="ABC_TM2"/>
    <property type="match status" value="1"/>
</dbReference>
<dbReference type="PANTHER" id="PTHR30413">
    <property type="entry name" value="INNER MEMBRANE TRANSPORT PERMEASE"/>
    <property type="match status" value="1"/>
</dbReference>